<dbReference type="Gene3D" id="1.10.10.10">
    <property type="entry name" value="Winged helix-like DNA-binding domain superfamily/Winged helix DNA-binding domain"/>
    <property type="match status" value="1"/>
</dbReference>
<dbReference type="SUPFAM" id="SSF46894">
    <property type="entry name" value="C-terminal effector domain of the bipartite response regulators"/>
    <property type="match status" value="1"/>
</dbReference>
<dbReference type="RefSeq" id="WP_159796294.1">
    <property type="nucleotide sequence ID" value="NZ_WTYM01000052.1"/>
</dbReference>
<feature type="transmembrane region" description="Helical" evidence="2">
    <location>
        <begin position="56"/>
        <end position="75"/>
    </location>
</feature>
<evidence type="ECO:0000313" key="5">
    <source>
        <dbReference type="Proteomes" id="UP000433652"/>
    </source>
</evidence>
<dbReference type="AlphaFoldDB" id="A0A6I4SZH5"/>
<organism evidence="4 5">
    <name type="scientific">Croceibacterium salegens</name>
    <dbReference type="NCBI Taxonomy" id="1737568"/>
    <lineage>
        <taxon>Bacteria</taxon>
        <taxon>Pseudomonadati</taxon>
        <taxon>Pseudomonadota</taxon>
        <taxon>Alphaproteobacteria</taxon>
        <taxon>Sphingomonadales</taxon>
        <taxon>Erythrobacteraceae</taxon>
        <taxon>Croceibacterium</taxon>
    </lineage>
</organism>
<name>A0A6I4SZH5_9SPHN</name>
<keyword evidence="2" id="KW-0472">Membrane</keyword>
<feature type="transmembrane region" description="Helical" evidence="2">
    <location>
        <begin position="17"/>
        <end position="36"/>
    </location>
</feature>
<dbReference type="Proteomes" id="UP000433652">
    <property type="component" value="Unassembled WGS sequence"/>
</dbReference>
<proteinExistence type="predicted"/>
<sequence length="170" mass="17657">MTGLSARGRPDHHARRLAIAASVAGLQALAAIYFLVDAVGESHDGSNPLGLLDGLVALALLAGIGFGALAVRRLLADARRHERALDAARGALGELIRERFGEWRLSPSEADVALFALKGCTVAEIAEMRGAASGTVRSQLSQVYAKAGVAGQPMLMSLFLEDLLGEAATA</sequence>
<evidence type="ECO:0000256" key="1">
    <source>
        <dbReference type="SAM" id="Coils"/>
    </source>
</evidence>
<dbReference type="SMART" id="SM00421">
    <property type="entry name" value="HTH_LUXR"/>
    <property type="match status" value="1"/>
</dbReference>
<keyword evidence="2" id="KW-1133">Transmembrane helix</keyword>
<dbReference type="GO" id="GO:0003677">
    <property type="term" value="F:DNA binding"/>
    <property type="evidence" value="ECO:0007669"/>
    <property type="project" value="InterPro"/>
</dbReference>
<protein>
    <submittedName>
        <fullName evidence="4">Helix-turn-helix transcriptional regulator</fullName>
    </submittedName>
</protein>
<dbReference type="EMBL" id="WTYM01000052">
    <property type="protein sequence ID" value="MXO60437.1"/>
    <property type="molecule type" value="Genomic_DNA"/>
</dbReference>
<dbReference type="GO" id="GO:0006355">
    <property type="term" value="P:regulation of DNA-templated transcription"/>
    <property type="evidence" value="ECO:0007669"/>
    <property type="project" value="InterPro"/>
</dbReference>
<reference evidence="4 5" key="1">
    <citation type="submission" date="2019-12" db="EMBL/GenBank/DDBJ databases">
        <title>Genomic-based taxomic classification of the family Erythrobacteraceae.</title>
        <authorList>
            <person name="Xu L."/>
        </authorList>
    </citation>
    <scope>NUCLEOTIDE SEQUENCE [LARGE SCALE GENOMIC DNA]</scope>
    <source>
        <strain evidence="4 5">MCCC 1K01500</strain>
    </source>
</reference>
<keyword evidence="1" id="KW-0175">Coiled coil</keyword>
<dbReference type="InterPro" id="IPR016032">
    <property type="entry name" value="Sig_transdc_resp-reg_C-effctor"/>
</dbReference>
<evidence type="ECO:0000259" key="3">
    <source>
        <dbReference type="SMART" id="SM00421"/>
    </source>
</evidence>
<keyword evidence="5" id="KW-1185">Reference proteome</keyword>
<dbReference type="InterPro" id="IPR000792">
    <property type="entry name" value="Tscrpt_reg_LuxR_C"/>
</dbReference>
<comment type="caution">
    <text evidence="4">The sequence shown here is derived from an EMBL/GenBank/DDBJ whole genome shotgun (WGS) entry which is preliminary data.</text>
</comment>
<dbReference type="OrthoDB" id="8277135at2"/>
<accession>A0A6I4SZH5</accession>
<feature type="coiled-coil region" evidence="1">
    <location>
        <begin position="71"/>
        <end position="98"/>
    </location>
</feature>
<dbReference type="InterPro" id="IPR036388">
    <property type="entry name" value="WH-like_DNA-bd_sf"/>
</dbReference>
<keyword evidence="2" id="KW-0812">Transmembrane</keyword>
<evidence type="ECO:0000256" key="2">
    <source>
        <dbReference type="SAM" id="Phobius"/>
    </source>
</evidence>
<feature type="domain" description="HTH luxR-type" evidence="3">
    <location>
        <begin position="102"/>
        <end position="159"/>
    </location>
</feature>
<evidence type="ECO:0000313" key="4">
    <source>
        <dbReference type="EMBL" id="MXO60437.1"/>
    </source>
</evidence>
<gene>
    <name evidence="4" type="ORF">GRI89_12905</name>
</gene>